<dbReference type="InterPro" id="IPR050680">
    <property type="entry name" value="YpeA/RimI_acetyltransf"/>
</dbReference>
<evidence type="ECO:0000259" key="3">
    <source>
        <dbReference type="PROSITE" id="PS51186"/>
    </source>
</evidence>
<dbReference type="Proteomes" id="UP001589628">
    <property type="component" value="Unassembled WGS sequence"/>
</dbReference>
<comment type="caution">
    <text evidence="4">The sequence shown here is derived from an EMBL/GenBank/DDBJ whole genome shotgun (WGS) entry which is preliminary data.</text>
</comment>
<dbReference type="InterPro" id="IPR000182">
    <property type="entry name" value="GNAT_dom"/>
</dbReference>
<name>A0ABV5ZD20_9GAMM</name>
<dbReference type="Gene3D" id="3.40.630.30">
    <property type="match status" value="1"/>
</dbReference>
<accession>A0ABV5ZD20</accession>
<gene>
    <name evidence="4" type="ORF">ACFFLH_06255</name>
</gene>
<evidence type="ECO:0000313" key="5">
    <source>
        <dbReference type="Proteomes" id="UP001589628"/>
    </source>
</evidence>
<dbReference type="CDD" id="cd04301">
    <property type="entry name" value="NAT_SF"/>
    <property type="match status" value="1"/>
</dbReference>
<organism evidence="4 5">
    <name type="scientific">Balneatrix alpica</name>
    <dbReference type="NCBI Taxonomy" id="75684"/>
    <lineage>
        <taxon>Bacteria</taxon>
        <taxon>Pseudomonadati</taxon>
        <taxon>Pseudomonadota</taxon>
        <taxon>Gammaproteobacteria</taxon>
        <taxon>Oceanospirillales</taxon>
        <taxon>Balneatrichaceae</taxon>
        <taxon>Balneatrix</taxon>
    </lineage>
</organism>
<protein>
    <submittedName>
        <fullName evidence="4">GNAT family N-acetyltransferase</fullName>
        <ecNumber evidence="4">2.3.-.-</ecNumber>
    </submittedName>
</protein>
<evidence type="ECO:0000256" key="1">
    <source>
        <dbReference type="ARBA" id="ARBA00022679"/>
    </source>
</evidence>
<keyword evidence="5" id="KW-1185">Reference proteome</keyword>
<dbReference type="PANTHER" id="PTHR43420">
    <property type="entry name" value="ACETYLTRANSFERASE"/>
    <property type="match status" value="1"/>
</dbReference>
<dbReference type="PANTHER" id="PTHR43420:SF47">
    <property type="entry name" value="N-ACETYLTRANSFERASE DOMAIN-CONTAINING PROTEIN"/>
    <property type="match status" value="1"/>
</dbReference>
<feature type="domain" description="N-acetyltransferase" evidence="3">
    <location>
        <begin position="3"/>
        <end position="171"/>
    </location>
</feature>
<evidence type="ECO:0000256" key="2">
    <source>
        <dbReference type="ARBA" id="ARBA00023315"/>
    </source>
</evidence>
<dbReference type="PROSITE" id="PS51186">
    <property type="entry name" value="GNAT"/>
    <property type="match status" value="1"/>
</dbReference>
<dbReference type="EMBL" id="JBHLZN010000002">
    <property type="protein sequence ID" value="MFB9886004.1"/>
    <property type="molecule type" value="Genomic_DNA"/>
</dbReference>
<reference evidence="4 5" key="1">
    <citation type="submission" date="2024-09" db="EMBL/GenBank/DDBJ databases">
        <authorList>
            <person name="Sun Q."/>
            <person name="Mori K."/>
        </authorList>
    </citation>
    <scope>NUCLEOTIDE SEQUENCE [LARGE SCALE GENOMIC DNA]</scope>
    <source>
        <strain evidence="4 5">ATCC 51285</strain>
    </source>
</reference>
<dbReference type="EC" id="2.3.-.-" evidence="4"/>
<dbReference type="GO" id="GO:0016746">
    <property type="term" value="F:acyltransferase activity"/>
    <property type="evidence" value="ECO:0007669"/>
    <property type="project" value="UniProtKB-KW"/>
</dbReference>
<dbReference type="InterPro" id="IPR016181">
    <property type="entry name" value="Acyl_CoA_acyltransferase"/>
</dbReference>
<dbReference type="Pfam" id="PF00583">
    <property type="entry name" value="Acetyltransf_1"/>
    <property type="match status" value="1"/>
</dbReference>
<dbReference type="SUPFAM" id="SSF55729">
    <property type="entry name" value="Acyl-CoA N-acyltransferases (Nat)"/>
    <property type="match status" value="1"/>
</dbReference>
<keyword evidence="1 4" id="KW-0808">Transferase</keyword>
<keyword evidence="2 4" id="KW-0012">Acyltransferase</keyword>
<proteinExistence type="predicted"/>
<evidence type="ECO:0000313" key="4">
    <source>
        <dbReference type="EMBL" id="MFB9886004.1"/>
    </source>
</evidence>
<dbReference type="RefSeq" id="WP_027311511.1">
    <property type="nucleotide sequence ID" value="NZ_JBHLZN010000002.1"/>
</dbReference>
<sequence length="181" mass="20050">MPYQIKTLTPEHAQAYSRLMLEALALEPLAFTSSVQERASLPPAWWRQRLAGFAQAGEQILGLYCDEELVGCVGLVLQARQRIRHKALVSGLYVAPGHRGQGGARQLMQALLQLASTRPELRLLQLTVTAGNHGAERLYQQLGFQCYGEEPEAVRLGEGFVSKKLMWRRLSTPKESGHAGT</sequence>